<feature type="compositionally biased region" description="Polar residues" evidence="1">
    <location>
        <begin position="100"/>
        <end position="112"/>
    </location>
</feature>
<sequence>MLPHKVFGYAAFVHVHSHNRGKLDPRDLKCVFLGCSNTKKGYKFYHPTSRKNFTSMDATFLENESLFQSPNPSPQEKVFEKDNDDTMEFLEFDSLPKSGPLTSLKKSISLKPQNLPETPTTLPEMEPEPIDEIQLENQ</sequence>
<feature type="compositionally biased region" description="Acidic residues" evidence="1">
    <location>
        <begin position="125"/>
        <end position="138"/>
    </location>
</feature>
<name>A0AAW2U4U9_9LAMI</name>
<evidence type="ECO:0000313" key="3">
    <source>
        <dbReference type="EMBL" id="KAL0412240.1"/>
    </source>
</evidence>
<gene>
    <name evidence="3" type="ORF">Slati_3813700</name>
</gene>
<dbReference type="EMBL" id="JACGWN010000013">
    <property type="protein sequence ID" value="KAL0412240.1"/>
    <property type="molecule type" value="Genomic_DNA"/>
</dbReference>
<feature type="compositionally biased region" description="Low complexity" evidence="1">
    <location>
        <begin position="115"/>
        <end position="124"/>
    </location>
</feature>
<evidence type="ECO:0000256" key="1">
    <source>
        <dbReference type="SAM" id="MobiDB-lite"/>
    </source>
</evidence>
<organism evidence="3">
    <name type="scientific">Sesamum latifolium</name>
    <dbReference type="NCBI Taxonomy" id="2727402"/>
    <lineage>
        <taxon>Eukaryota</taxon>
        <taxon>Viridiplantae</taxon>
        <taxon>Streptophyta</taxon>
        <taxon>Embryophyta</taxon>
        <taxon>Tracheophyta</taxon>
        <taxon>Spermatophyta</taxon>
        <taxon>Magnoliopsida</taxon>
        <taxon>eudicotyledons</taxon>
        <taxon>Gunneridae</taxon>
        <taxon>Pentapetalae</taxon>
        <taxon>asterids</taxon>
        <taxon>lamiids</taxon>
        <taxon>Lamiales</taxon>
        <taxon>Pedaliaceae</taxon>
        <taxon>Sesamum</taxon>
    </lineage>
</organism>
<dbReference type="Pfam" id="PF25597">
    <property type="entry name" value="SH3_retrovirus"/>
    <property type="match status" value="1"/>
</dbReference>
<feature type="region of interest" description="Disordered" evidence="1">
    <location>
        <begin position="93"/>
        <end position="138"/>
    </location>
</feature>
<feature type="domain" description="Retroviral polymerase SH3-like" evidence="2">
    <location>
        <begin position="11"/>
        <end position="70"/>
    </location>
</feature>
<evidence type="ECO:0000259" key="2">
    <source>
        <dbReference type="Pfam" id="PF25597"/>
    </source>
</evidence>
<accession>A0AAW2U4U9</accession>
<dbReference type="AlphaFoldDB" id="A0AAW2U4U9"/>
<comment type="caution">
    <text evidence="3">The sequence shown here is derived from an EMBL/GenBank/DDBJ whole genome shotgun (WGS) entry which is preliminary data.</text>
</comment>
<reference evidence="3" key="2">
    <citation type="journal article" date="2024" name="Plant">
        <title>Genomic evolution and insights into agronomic trait innovations of Sesamum species.</title>
        <authorList>
            <person name="Miao H."/>
            <person name="Wang L."/>
            <person name="Qu L."/>
            <person name="Liu H."/>
            <person name="Sun Y."/>
            <person name="Le M."/>
            <person name="Wang Q."/>
            <person name="Wei S."/>
            <person name="Zheng Y."/>
            <person name="Lin W."/>
            <person name="Duan Y."/>
            <person name="Cao H."/>
            <person name="Xiong S."/>
            <person name="Wang X."/>
            <person name="Wei L."/>
            <person name="Li C."/>
            <person name="Ma Q."/>
            <person name="Ju M."/>
            <person name="Zhao R."/>
            <person name="Li G."/>
            <person name="Mu C."/>
            <person name="Tian Q."/>
            <person name="Mei H."/>
            <person name="Zhang T."/>
            <person name="Gao T."/>
            <person name="Zhang H."/>
        </authorList>
    </citation>
    <scope>NUCLEOTIDE SEQUENCE</scope>
    <source>
        <strain evidence="3">KEN1</strain>
    </source>
</reference>
<protein>
    <recommendedName>
        <fullName evidence="2">Retroviral polymerase SH3-like domain-containing protein</fullName>
    </recommendedName>
</protein>
<reference evidence="3" key="1">
    <citation type="submission" date="2020-06" db="EMBL/GenBank/DDBJ databases">
        <authorList>
            <person name="Li T."/>
            <person name="Hu X."/>
            <person name="Zhang T."/>
            <person name="Song X."/>
            <person name="Zhang H."/>
            <person name="Dai N."/>
            <person name="Sheng W."/>
            <person name="Hou X."/>
            <person name="Wei L."/>
        </authorList>
    </citation>
    <scope>NUCLEOTIDE SEQUENCE</scope>
    <source>
        <strain evidence="3">KEN1</strain>
        <tissue evidence="3">Leaf</tissue>
    </source>
</reference>
<dbReference type="InterPro" id="IPR057670">
    <property type="entry name" value="SH3_retrovirus"/>
</dbReference>
<proteinExistence type="predicted"/>